<accession>A0A975S1U5</accession>
<feature type="region of interest" description="Disordered" evidence="1">
    <location>
        <begin position="205"/>
        <end position="232"/>
    </location>
</feature>
<dbReference type="RefSeq" id="WP_215504311.1">
    <property type="nucleotide sequence ID" value="NZ_CP076361.1"/>
</dbReference>
<name>A0A975S1U5_9RHOB</name>
<evidence type="ECO:0000256" key="1">
    <source>
        <dbReference type="SAM" id="MobiDB-lite"/>
    </source>
</evidence>
<dbReference type="KEGG" id="gfu:KM031_00480"/>
<keyword evidence="3" id="KW-1185">Reference proteome</keyword>
<dbReference type="InterPro" id="IPR009922">
    <property type="entry name" value="DUF1457"/>
</dbReference>
<evidence type="ECO:0000313" key="3">
    <source>
        <dbReference type="Proteomes" id="UP000679352"/>
    </source>
</evidence>
<protein>
    <submittedName>
        <fullName evidence="2">PAS domain-containing protein</fullName>
    </submittedName>
</protein>
<sequence length="232" mass="24880">MAGIGFGGGTGGKGGAGSEPPQAFARHAMIQEVRGYWEALRQGDTLPSRADIDPRGIKGALTGAFLIEHNTPGIGRLRIAGMNFTDFLGMDARGMPLSALFDPLAWPRLADALDQMVQRPAILDMQLEAEAGPGRPALLARMLLLPLRRDETRSAMSLGCLALPPLSAPPAGRMMIRHLRADPVLPSHLRAVPHARARLASFAESPAPEFRVKPSPAARPYLRLVDTDPDHP</sequence>
<gene>
    <name evidence="2" type="ORF">KM031_00480</name>
</gene>
<dbReference type="Pfam" id="PF07310">
    <property type="entry name" value="PAS_5"/>
    <property type="match status" value="1"/>
</dbReference>
<dbReference type="AlphaFoldDB" id="A0A975S1U5"/>
<organism evidence="2 3">
    <name type="scientific">Gemmobacter fulvus</name>
    <dbReference type="NCBI Taxonomy" id="2840474"/>
    <lineage>
        <taxon>Bacteria</taxon>
        <taxon>Pseudomonadati</taxon>
        <taxon>Pseudomonadota</taxon>
        <taxon>Alphaproteobacteria</taxon>
        <taxon>Rhodobacterales</taxon>
        <taxon>Paracoccaceae</taxon>
        <taxon>Gemmobacter</taxon>
    </lineage>
</organism>
<dbReference type="Proteomes" id="UP000679352">
    <property type="component" value="Chromosome"/>
</dbReference>
<proteinExistence type="predicted"/>
<dbReference type="EMBL" id="CP076361">
    <property type="protein sequence ID" value="QWK90440.1"/>
    <property type="molecule type" value="Genomic_DNA"/>
</dbReference>
<reference evidence="2" key="1">
    <citation type="submission" date="2021-06" db="EMBL/GenBank/DDBJ databases">
        <title>Direct submission.</title>
        <authorList>
            <person name="Lee C.-S."/>
            <person name="Jin L."/>
        </authorList>
    </citation>
    <scope>NUCLEOTIDE SEQUENCE</scope>
    <source>
        <strain evidence="2">Con5</strain>
    </source>
</reference>
<feature type="compositionally biased region" description="Gly residues" evidence="1">
    <location>
        <begin position="1"/>
        <end position="17"/>
    </location>
</feature>
<evidence type="ECO:0000313" key="2">
    <source>
        <dbReference type="EMBL" id="QWK90440.1"/>
    </source>
</evidence>
<feature type="region of interest" description="Disordered" evidence="1">
    <location>
        <begin position="1"/>
        <end position="21"/>
    </location>
</feature>